<sequence>MAVIYHRVMQMTDQEAMLESLNMYYTFNFSPIFLHSNNRYALADGEQHTRYVPEINQFVSDFVDRIPLNVHYFLKLDDAEVDILKRTLIAMTASTYIYKKDVTSRVNRFLLDANLNLKEDQLLKRDVEDTVDHLFMNSDVDFLKDMHDEIVNGYYNVFIQLIQQRAPLHRVNVVLVAEQSYMGYLDLLTDLKGIRYVNISMQDADLKDADMIITTSSIELPDDVNPQAVMFKWRRNADSDHYGRMYGILRELWLQKSTECD</sequence>
<dbReference type="STRING" id="1423747.FC69_GL001615"/>
<proteinExistence type="predicted"/>
<protein>
    <recommendedName>
        <fullName evidence="3">Mga helix-turn-helix domain-containing protein</fullName>
    </recommendedName>
</protein>
<reference evidence="1 2" key="1">
    <citation type="journal article" date="2015" name="Genome Announc.">
        <title>Expanding the biotechnology potential of lactobacilli through comparative genomics of 213 strains and associated genera.</title>
        <authorList>
            <person name="Sun Z."/>
            <person name="Harris H.M."/>
            <person name="McCann A."/>
            <person name="Guo C."/>
            <person name="Argimon S."/>
            <person name="Zhang W."/>
            <person name="Yang X."/>
            <person name="Jeffery I.B."/>
            <person name="Cooney J.C."/>
            <person name="Kagawa T.F."/>
            <person name="Liu W."/>
            <person name="Song Y."/>
            <person name="Salvetti E."/>
            <person name="Wrobel A."/>
            <person name="Rasinkangas P."/>
            <person name="Parkhill J."/>
            <person name="Rea M.C."/>
            <person name="O'Sullivan O."/>
            <person name="Ritari J."/>
            <person name="Douillard F.P."/>
            <person name="Paul Ross R."/>
            <person name="Yang R."/>
            <person name="Briner A.E."/>
            <person name="Felis G.E."/>
            <person name="de Vos W.M."/>
            <person name="Barrangou R."/>
            <person name="Klaenhammer T.R."/>
            <person name="Caufield P.W."/>
            <person name="Cui Y."/>
            <person name="Zhang H."/>
            <person name="O'Toole P.W."/>
        </authorList>
    </citation>
    <scope>NUCLEOTIDE SEQUENCE [LARGE SCALE GENOMIC DNA]</scope>
    <source>
        <strain evidence="1 2">DSM 14340</strain>
    </source>
</reference>
<evidence type="ECO:0000313" key="1">
    <source>
        <dbReference type="EMBL" id="KRL59528.1"/>
    </source>
</evidence>
<gene>
    <name evidence="1" type="ORF">FC69_GL001615</name>
</gene>
<name>A0A0R1S186_9LACO</name>
<dbReference type="OrthoDB" id="2326586at2"/>
<organism evidence="1 2">
    <name type="scientific">Latilactobacillus fuchuensis DSM 14340 = JCM 11249</name>
    <dbReference type="NCBI Taxonomy" id="1423747"/>
    <lineage>
        <taxon>Bacteria</taxon>
        <taxon>Bacillati</taxon>
        <taxon>Bacillota</taxon>
        <taxon>Bacilli</taxon>
        <taxon>Lactobacillales</taxon>
        <taxon>Lactobacillaceae</taxon>
        <taxon>Latilactobacillus</taxon>
    </lineage>
</organism>
<dbReference type="Proteomes" id="UP000051264">
    <property type="component" value="Unassembled WGS sequence"/>
</dbReference>
<dbReference type="PATRIC" id="fig|1423747.3.peg.1643"/>
<comment type="caution">
    <text evidence="1">The sequence shown here is derived from an EMBL/GenBank/DDBJ whole genome shotgun (WGS) entry which is preliminary data.</text>
</comment>
<accession>A0A0R1S186</accession>
<evidence type="ECO:0000313" key="2">
    <source>
        <dbReference type="Proteomes" id="UP000051264"/>
    </source>
</evidence>
<dbReference type="EMBL" id="AZEX01000045">
    <property type="protein sequence ID" value="KRL59528.1"/>
    <property type="molecule type" value="Genomic_DNA"/>
</dbReference>
<dbReference type="eggNOG" id="COG3711">
    <property type="taxonomic scope" value="Bacteria"/>
</dbReference>
<dbReference type="AlphaFoldDB" id="A0A0R1S186"/>
<evidence type="ECO:0008006" key="3">
    <source>
        <dbReference type="Google" id="ProtNLM"/>
    </source>
</evidence>